<evidence type="ECO:0000256" key="2">
    <source>
        <dbReference type="ARBA" id="ARBA00023136"/>
    </source>
</evidence>
<keyword evidence="1 4" id="KW-0732">Signal</keyword>
<dbReference type="InterPro" id="IPR017687">
    <property type="entry name" value="BamB"/>
</dbReference>
<dbReference type="EMBL" id="AP018052">
    <property type="protein sequence ID" value="BAZ93634.1"/>
    <property type="molecule type" value="Genomic_DNA"/>
</dbReference>
<dbReference type="Gene3D" id="2.130.10.10">
    <property type="entry name" value="YVTN repeat-like/Quinoprotein amine dehydrogenase"/>
    <property type="match status" value="1"/>
</dbReference>
<evidence type="ECO:0000313" key="6">
    <source>
        <dbReference type="EMBL" id="BAZ93634.1"/>
    </source>
</evidence>
<reference evidence="6 7" key="1">
    <citation type="submission" date="2017-05" db="EMBL/GenBank/DDBJ databases">
        <title>Thiocyanate degradation by Thiohalobacter thiocyanaticus FOKN1.</title>
        <authorList>
            <person name="Oshiki M."/>
            <person name="Fukushima T."/>
            <person name="Kawano S."/>
            <person name="Nakagawa J."/>
        </authorList>
    </citation>
    <scope>NUCLEOTIDE SEQUENCE [LARGE SCALE GENOMIC DNA]</scope>
    <source>
        <strain evidence="6 7">FOKN1</strain>
    </source>
</reference>
<feature type="domain" description="Pyrrolo-quinoline quinone repeat" evidence="5">
    <location>
        <begin position="318"/>
        <end position="379"/>
    </location>
</feature>
<protein>
    <recommendedName>
        <fullName evidence="4">Outer membrane protein assembly factor BamB</fullName>
    </recommendedName>
</protein>
<dbReference type="RefSeq" id="WP_096365738.1">
    <property type="nucleotide sequence ID" value="NZ_AP018052.1"/>
</dbReference>
<dbReference type="GO" id="GO:0043165">
    <property type="term" value="P:Gram-negative-bacterium-type cell outer membrane assembly"/>
    <property type="evidence" value="ECO:0007669"/>
    <property type="project" value="UniProtKB-UniRule"/>
</dbReference>
<comment type="subunit">
    <text evidence="4">Part of the Bam complex.</text>
</comment>
<dbReference type="GO" id="GO:0051205">
    <property type="term" value="P:protein insertion into membrane"/>
    <property type="evidence" value="ECO:0007669"/>
    <property type="project" value="UniProtKB-UniRule"/>
</dbReference>
<feature type="chain" id="PRO_5013405347" description="Outer membrane protein assembly factor BamB" evidence="4">
    <location>
        <begin position="19"/>
        <end position="382"/>
    </location>
</feature>
<dbReference type="PANTHER" id="PTHR34512">
    <property type="entry name" value="CELL SURFACE PROTEIN"/>
    <property type="match status" value="1"/>
</dbReference>
<dbReference type="InterPro" id="IPR011047">
    <property type="entry name" value="Quinoprotein_ADH-like_sf"/>
</dbReference>
<dbReference type="Proteomes" id="UP000218765">
    <property type="component" value="Chromosome"/>
</dbReference>
<evidence type="ECO:0000256" key="4">
    <source>
        <dbReference type="HAMAP-Rule" id="MF_00923"/>
    </source>
</evidence>
<dbReference type="InterPro" id="IPR015943">
    <property type="entry name" value="WD40/YVTN_repeat-like_dom_sf"/>
</dbReference>
<keyword evidence="3 4" id="KW-0998">Cell outer membrane</keyword>
<organism evidence="6 7">
    <name type="scientific">Thiohalobacter thiocyanaticus</name>
    <dbReference type="NCBI Taxonomy" id="585455"/>
    <lineage>
        <taxon>Bacteria</taxon>
        <taxon>Pseudomonadati</taxon>
        <taxon>Pseudomonadota</taxon>
        <taxon>Gammaproteobacteria</taxon>
        <taxon>Thiohalobacterales</taxon>
        <taxon>Thiohalobacteraceae</taxon>
        <taxon>Thiohalobacter</taxon>
    </lineage>
</organism>
<comment type="function">
    <text evidence="4">Part of the outer membrane protein assembly complex, which is involved in assembly and insertion of beta-barrel proteins into the outer membrane.</text>
</comment>
<dbReference type="GO" id="GO:0009279">
    <property type="term" value="C:cell outer membrane"/>
    <property type="evidence" value="ECO:0007669"/>
    <property type="project" value="UniProtKB-SubCell"/>
</dbReference>
<dbReference type="PANTHER" id="PTHR34512:SF30">
    <property type="entry name" value="OUTER MEMBRANE PROTEIN ASSEMBLY FACTOR BAMB"/>
    <property type="match status" value="1"/>
</dbReference>
<dbReference type="AlphaFoldDB" id="A0A1Z4VQZ9"/>
<sequence length="382" mass="41272" precursor="true">MRVLLPLLLLTLALPGCAWLRGDDNTEPPTELHDFEAEVELERLWSRDIGAGTDDRFLRLQPAVDGGRIFAVDHQGRVMALEAASGKPVWERDTGLAVSGGVGTGDGLILVGSIEGEVLALDWRDGAEVWRARVSGEVLAPPQADRGVAVVQSVDGDVTGLDSATGERRWVFDRTVPALSLRGTATPTLVEGFALIGQDSGKLAAVELERGLPIWEAAISRPAGRSELERMVDIDSPPRIQGNAVYTVTYQGHVAAVEGSSGNKLWDREMSSAVGLDVDFRHVYVTDQDSRVWALDRRNGSAIWQNERLLHRQLTAPAALDDHVLVADLEGYLHALSRFDGAIVGRTRVTGDPILSIPVVDGDTAYVYASDGTLAAYRISTR</sequence>
<dbReference type="SMART" id="SM00564">
    <property type="entry name" value="PQQ"/>
    <property type="match status" value="6"/>
</dbReference>
<dbReference type="OrthoDB" id="5173551at2"/>
<feature type="domain" description="Pyrrolo-quinoline quinone repeat" evidence="5">
    <location>
        <begin position="90"/>
        <end position="306"/>
    </location>
</feature>
<evidence type="ECO:0000256" key="1">
    <source>
        <dbReference type="ARBA" id="ARBA00022729"/>
    </source>
</evidence>
<dbReference type="InterPro" id="IPR002372">
    <property type="entry name" value="PQQ_rpt_dom"/>
</dbReference>
<dbReference type="NCBIfam" id="TIGR03300">
    <property type="entry name" value="assembly_YfgL"/>
    <property type="match status" value="1"/>
</dbReference>
<dbReference type="KEGG" id="ttc:FOKN1_1235"/>
<dbReference type="Pfam" id="PF13360">
    <property type="entry name" value="PQQ_2"/>
    <property type="match status" value="2"/>
</dbReference>
<dbReference type="SUPFAM" id="SSF50998">
    <property type="entry name" value="Quinoprotein alcohol dehydrogenase-like"/>
    <property type="match status" value="1"/>
</dbReference>
<feature type="signal peptide" evidence="4">
    <location>
        <begin position="1"/>
        <end position="18"/>
    </location>
</feature>
<keyword evidence="7" id="KW-1185">Reference proteome</keyword>
<evidence type="ECO:0000259" key="5">
    <source>
        <dbReference type="Pfam" id="PF13360"/>
    </source>
</evidence>
<evidence type="ECO:0000313" key="7">
    <source>
        <dbReference type="Proteomes" id="UP000218765"/>
    </source>
</evidence>
<evidence type="ECO:0000256" key="3">
    <source>
        <dbReference type="ARBA" id="ARBA00023237"/>
    </source>
</evidence>
<dbReference type="InterPro" id="IPR018391">
    <property type="entry name" value="PQQ_b-propeller_rpt"/>
</dbReference>
<comment type="subcellular location">
    <subcellularLocation>
        <location evidence="4">Cell outer membrane</location>
    </subcellularLocation>
</comment>
<keyword evidence="2 4" id="KW-0472">Membrane</keyword>
<accession>A0A1Z4VQZ9</accession>
<proteinExistence type="inferred from homology"/>
<gene>
    <name evidence="4" type="primary">bamB</name>
    <name evidence="6" type="ORF">FOKN1_1235</name>
</gene>
<dbReference type="HAMAP" id="MF_00923">
    <property type="entry name" value="OM_assembly_BamB"/>
    <property type="match status" value="1"/>
</dbReference>
<name>A0A1Z4VQZ9_9GAMM</name>
<comment type="similarity">
    <text evidence="4">Belongs to the BamB family.</text>
</comment>